<dbReference type="InterPro" id="IPR027417">
    <property type="entry name" value="P-loop_NTPase"/>
</dbReference>
<dbReference type="RefSeq" id="WP_114429250.1">
    <property type="nucleotide sequence ID" value="NZ_QPJM01000003.1"/>
</dbReference>
<comment type="caution">
    <text evidence="9">The sequence shown here is derived from an EMBL/GenBank/DDBJ whole genome shotgun (WGS) entry which is preliminary data.</text>
</comment>
<dbReference type="PANTHER" id="PTHR32309:SF13">
    <property type="entry name" value="FERRIC ENTEROBACTIN TRANSPORT PROTEIN FEPE"/>
    <property type="match status" value="1"/>
</dbReference>
<feature type="transmembrane region" description="Helical" evidence="7">
    <location>
        <begin position="26"/>
        <end position="46"/>
    </location>
</feature>
<evidence type="ECO:0000256" key="2">
    <source>
        <dbReference type="ARBA" id="ARBA00022475"/>
    </source>
</evidence>
<dbReference type="InterPro" id="IPR050445">
    <property type="entry name" value="Bact_polysacc_biosynth/exp"/>
</dbReference>
<evidence type="ECO:0000256" key="5">
    <source>
        <dbReference type="ARBA" id="ARBA00023136"/>
    </source>
</evidence>
<evidence type="ECO:0000256" key="7">
    <source>
        <dbReference type="SAM" id="Phobius"/>
    </source>
</evidence>
<evidence type="ECO:0000313" key="10">
    <source>
        <dbReference type="Proteomes" id="UP000253324"/>
    </source>
</evidence>
<feature type="coiled-coil region" evidence="6">
    <location>
        <begin position="291"/>
        <end position="399"/>
    </location>
</feature>
<keyword evidence="3 7" id="KW-0812">Transmembrane</keyword>
<proteinExistence type="predicted"/>
<evidence type="ECO:0000313" key="9">
    <source>
        <dbReference type="EMBL" id="RCW85402.1"/>
    </source>
</evidence>
<sequence>MPASSVGNDVDIDIGALFASLWRNKLRILVGSLFLTALAFLLMSLVSPKYRAETRILIETGESVFTRPANQQADDRPVLDPEGIKSQVELIGSSDLLKRVIVKLDLAKNPELSAGAEPSALSRLFGAIGIGTNPDEETRDDYILQSVRDRLLVYNVAASRVIVIQFSSKDPALAASVANAIADEYVATQQSAKSRANTDAAGWLQPEIADLSQRVKDAEAKVAAYRSSSDLLIGQNNAVLATQQLSELSTELSRVRANRAASEASAQSVRAALAKGAPVETLPAVMASPLIQRLRERQVQLNNDIADLSASLLSGHPRIRALRSQLADLNNQIRLEARKVLGSLEAEAETARLRESQLTSSLNELKEQSAKAGEEEVELRALEREATAQRQLLESYLTRYREASSRTDRGYLPADARIFSRADRPIEPYFPKKIPMTIAAFVASLLLLSIITLLRALFSGQALRPANPQPAIAEDITPPVAVRGIPETASPVVEPATPVDIPEEPAFAETKEQPAELDTPAAGAPAGAPAIPTGHSGIANVATRLMASGAARAVVVSPEGDEASALTILLVRELADRGVRVILVDMTGSGEIGRSMLDDKNLPGITNLLVSEKHFSDVIHPDHYSQAEIIPLGNHDPSKAMQSVGRLPMILNALQSAYDLVVVDAGPATVVELKHLLADGTELILGVVDPDDPDVAATAKAVYDAKLLEPELLTPFEKEHLRLDSGRIVRSA</sequence>
<keyword evidence="2" id="KW-1003">Cell membrane</keyword>
<evidence type="ECO:0000256" key="1">
    <source>
        <dbReference type="ARBA" id="ARBA00004651"/>
    </source>
</evidence>
<evidence type="ECO:0000256" key="3">
    <source>
        <dbReference type="ARBA" id="ARBA00022692"/>
    </source>
</evidence>
<reference evidence="9 10" key="1">
    <citation type="submission" date="2018-07" db="EMBL/GenBank/DDBJ databases">
        <title>Genomic Encyclopedia of Type Strains, Phase III (KMG-III): the genomes of soil and plant-associated and newly described type strains.</title>
        <authorList>
            <person name="Whitman W."/>
        </authorList>
    </citation>
    <scope>NUCLEOTIDE SEQUENCE [LARGE SCALE GENOMIC DNA]</scope>
    <source>
        <strain evidence="9 10">31-25a</strain>
    </source>
</reference>
<name>A0A368YYX2_9HYPH</name>
<dbReference type="Pfam" id="PF02706">
    <property type="entry name" value="Wzz"/>
    <property type="match status" value="1"/>
</dbReference>
<dbReference type="Proteomes" id="UP000253324">
    <property type="component" value="Unassembled WGS sequence"/>
</dbReference>
<dbReference type="EMBL" id="QPJM01000003">
    <property type="protein sequence ID" value="RCW85402.1"/>
    <property type="molecule type" value="Genomic_DNA"/>
</dbReference>
<keyword evidence="6" id="KW-0175">Coiled coil</keyword>
<dbReference type="InterPro" id="IPR003856">
    <property type="entry name" value="LPS_length_determ_N"/>
</dbReference>
<dbReference type="Gene3D" id="3.40.50.300">
    <property type="entry name" value="P-loop containing nucleotide triphosphate hydrolases"/>
    <property type="match status" value="1"/>
</dbReference>
<dbReference type="SUPFAM" id="SSF52540">
    <property type="entry name" value="P-loop containing nucleoside triphosphate hydrolases"/>
    <property type="match status" value="1"/>
</dbReference>
<keyword evidence="10" id="KW-1185">Reference proteome</keyword>
<keyword evidence="5 7" id="KW-0472">Membrane</keyword>
<organism evidence="9 10">
    <name type="scientific">Phyllobacterium bourgognense</name>
    <dbReference type="NCBI Taxonomy" id="314236"/>
    <lineage>
        <taxon>Bacteria</taxon>
        <taxon>Pseudomonadati</taxon>
        <taxon>Pseudomonadota</taxon>
        <taxon>Alphaproteobacteria</taxon>
        <taxon>Hyphomicrobiales</taxon>
        <taxon>Phyllobacteriaceae</taxon>
        <taxon>Phyllobacterium</taxon>
    </lineage>
</organism>
<accession>A0A368YYX2</accession>
<evidence type="ECO:0000259" key="8">
    <source>
        <dbReference type="Pfam" id="PF02706"/>
    </source>
</evidence>
<dbReference type="AlphaFoldDB" id="A0A368YYX2"/>
<dbReference type="PANTHER" id="PTHR32309">
    <property type="entry name" value="TYROSINE-PROTEIN KINASE"/>
    <property type="match status" value="1"/>
</dbReference>
<protein>
    <submittedName>
        <fullName evidence="9">Exopolysaccharide transport family protein</fullName>
    </submittedName>
</protein>
<dbReference type="GO" id="GO:0005886">
    <property type="term" value="C:plasma membrane"/>
    <property type="evidence" value="ECO:0007669"/>
    <property type="project" value="UniProtKB-SubCell"/>
</dbReference>
<evidence type="ECO:0000256" key="6">
    <source>
        <dbReference type="SAM" id="Coils"/>
    </source>
</evidence>
<comment type="subcellular location">
    <subcellularLocation>
        <location evidence="1">Cell membrane</location>
        <topology evidence="1">Multi-pass membrane protein</topology>
    </subcellularLocation>
</comment>
<feature type="transmembrane region" description="Helical" evidence="7">
    <location>
        <begin position="438"/>
        <end position="458"/>
    </location>
</feature>
<dbReference type="OrthoDB" id="7786248at2"/>
<evidence type="ECO:0000256" key="4">
    <source>
        <dbReference type="ARBA" id="ARBA00022989"/>
    </source>
</evidence>
<keyword evidence="4 7" id="KW-1133">Transmembrane helix</keyword>
<dbReference type="GO" id="GO:0004713">
    <property type="term" value="F:protein tyrosine kinase activity"/>
    <property type="evidence" value="ECO:0007669"/>
    <property type="project" value="TreeGrafter"/>
</dbReference>
<gene>
    <name evidence="9" type="ORF">C7476_103245</name>
</gene>
<feature type="domain" description="Polysaccharide chain length determinant N-terminal" evidence="8">
    <location>
        <begin position="11"/>
        <end position="104"/>
    </location>
</feature>